<feature type="domain" description="4Fe-4S ferredoxin-type" evidence="2">
    <location>
        <begin position="207"/>
        <end position="237"/>
    </location>
</feature>
<dbReference type="AlphaFoldDB" id="A0A381WZ15"/>
<protein>
    <recommendedName>
        <fullName evidence="2">4Fe-4S ferredoxin-type domain-containing protein</fullName>
    </recommendedName>
</protein>
<dbReference type="InterPro" id="IPR017896">
    <property type="entry name" value="4Fe4S_Fe-S-bd"/>
</dbReference>
<dbReference type="Pfam" id="PF12838">
    <property type="entry name" value="Fer4_7"/>
    <property type="match status" value="1"/>
</dbReference>
<organism evidence="3">
    <name type="scientific">marine metagenome</name>
    <dbReference type="NCBI Taxonomy" id="408172"/>
    <lineage>
        <taxon>unclassified sequences</taxon>
        <taxon>metagenomes</taxon>
        <taxon>ecological metagenomes</taxon>
    </lineage>
</organism>
<feature type="compositionally biased region" description="Basic and acidic residues" evidence="1">
    <location>
        <begin position="1"/>
        <end position="21"/>
    </location>
</feature>
<proteinExistence type="predicted"/>
<dbReference type="SUPFAM" id="SSF54862">
    <property type="entry name" value="4Fe-4S ferredoxins"/>
    <property type="match status" value="1"/>
</dbReference>
<dbReference type="InterPro" id="IPR017900">
    <property type="entry name" value="4Fe4S_Fe_S_CS"/>
</dbReference>
<feature type="region of interest" description="Disordered" evidence="1">
    <location>
        <begin position="1"/>
        <end position="34"/>
    </location>
</feature>
<accession>A0A381WZ15</accession>
<dbReference type="PANTHER" id="PTHR42827:SF1">
    <property type="entry name" value="IRON-SULFUR CLUSTER-BINDING PROTEIN"/>
    <property type="match status" value="1"/>
</dbReference>
<evidence type="ECO:0000313" key="3">
    <source>
        <dbReference type="EMBL" id="SVA57735.1"/>
    </source>
</evidence>
<sequence>MGKMDLSHVENPVRKRREGMLSKKKTPFRKRMPPAAQRHVFIRRNALWTQPEAPVNPERTEIEDRNDLTLDMKNLAREFGADVVGVAEYNSNLLFQDAGKKEHTCVLIFGMTMKYDQMVDIGPRSQDEVHRVYYNLDDTAVRLSHHIGAYGYEAKIQHNGGDFPLPAMAYMAGLGELGKHGSLISPKFGSSLRLGAVSTDMPLVVDGPRDFDMDKICTSCRICERFCPGDAIKPQKKTVNGVERWYVDTSQCEPWFLRMHGCKICLMVCPFNAKGVLKEAFKPVAQIIRETKEAEGLLNYIKDQSGVDYEKVDPGERASGGTT</sequence>
<dbReference type="PROSITE" id="PS51379">
    <property type="entry name" value="4FE4S_FER_2"/>
    <property type="match status" value="1"/>
</dbReference>
<gene>
    <name evidence="3" type="ORF">METZ01_LOCUS110589</name>
</gene>
<evidence type="ECO:0000259" key="2">
    <source>
        <dbReference type="PROSITE" id="PS51379"/>
    </source>
</evidence>
<dbReference type="EMBL" id="UINC01013347">
    <property type="protein sequence ID" value="SVA57735.1"/>
    <property type="molecule type" value="Genomic_DNA"/>
</dbReference>
<name>A0A381WZ15_9ZZZZ</name>
<dbReference type="PROSITE" id="PS00198">
    <property type="entry name" value="4FE4S_FER_1"/>
    <property type="match status" value="1"/>
</dbReference>
<dbReference type="Gene3D" id="3.30.70.20">
    <property type="match status" value="1"/>
</dbReference>
<evidence type="ECO:0000256" key="1">
    <source>
        <dbReference type="SAM" id="MobiDB-lite"/>
    </source>
</evidence>
<dbReference type="PANTHER" id="PTHR42827">
    <property type="entry name" value="IRON-SULFUR CLUSTER-BINDING PROTEIN-RELATED"/>
    <property type="match status" value="1"/>
</dbReference>
<reference evidence="3" key="1">
    <citation type="submission" date="2018-05" db="EMBL/GenBank/DDBJ databases">
        <authorList>
            <person name="Lanie J.A."/>
            <person name="Ng W.-L."/>
            <person name="Kazmierczak K.M."/>
            <person name="Andrzejewski T.M."/>
            <person name="Davidsen T.M."/>
            <person name="Wayne K.J."/>
            <person name="Tettelin H."/>
            <person name="Glass J.I."/>
            <person name="Rusch D."/>
            <person name="Podicherti R."/>
            <person name="Tsui H.-C.T."/>
            <person name="Winkler M.E."/>
        </authorList>
    </citation>
    <scope>NUCLEOTIDE SEQUENCE</scope>
</reference>
<feature type="compositionally biased region" description="Basic residues" evidence="1">
    <location>
        <begin position="22"/>
        <end position="32"/>
    </location>
</feature>